<protein>
    <recommendedName>
        <fullName evidence="5">Glycosyl transferase family 11</fullName>
    </recommendedName>
</protein>
<evidence type="ECO:0000256" key="1">
    <source>
        <dbReference type="ARBA" id="ARBA00022676"/>
    </source>
</evidence>
<keyword evidence="1" id="KW-0328">Glycosyltransferase</keyword>
<dbReference type="Pfam" id="PF01531">
    <property type="entry name" value="Glyco_transf_11"/>
    <property type="match status" value="1"/>
</dbReference>
<evidence type="ECO:0008006" key="5">
    <source>
        <dbReference type="Google" id="ProtNLM"/>
    </source>
</evidence>
<dbReference type="EMBL" id="MHVL01000028">
    <property type="protein sequence ID" value="OHA93054.1"/>
    <property type="molecule type" value="Genomic_DNA"/>
</dbReference>
<evidence type="ECO:0000313" key="4">
    <source>
        <dbReference type="Proteomes" id="UP000179264"/>
    </source>
</evidence>
<evidence type="ECO:0000313" key="3">
    <source>
        <dbReference type="EMBL" id="OHA93054.1"/>
    </source>
</evidence>
<dbReference type="CDD" id="cd11301">
    <property type="entry name" value="Fut1_Fut2_like"/>
    <property type="match status" value="1"/>
</dbReference>
<dbReference type="GO" id="GO:0005975">
    <property type="term" value="P:carbohydrate metabolic process"/>
    <property type="evidence" value="ECO:0007669"/>
    <property type="project" value="InterPro"/>
</dbReference>
<dbReference type="PANTHER" id="PTHR11927:SF9">
    <property type="entry name" value="L-FUCOSYLTRANSFERASE"/>
    <property type="match status" value="1"/>
</dbReference>
<reference evidence="3 4" key="1">
    <citation type="journal article" date="2016" name="Nat. Commun.">
        <title>Thousands of microbial genomes shed light on interconnected biogeochemical processes in an aquifer system.</title>
        <authorList>
            <person name="Anantharaman K."/>
            <person name="Brown C.T."/>
            <person name="Hug L.A."/>
            <person name="Sharon I."/>
            <person name="Castelle C.J."/>
            <person name="Probst A.J."/>
            <person name="Thomas B.C."/>
            <person name="Singh A."/>
            <person name="Wilkins M.J."/>
            <person name="Karaoz U."/>
            <person name="Brodie E.L."/>
            <person name="Williams K.H."/>
            <person name="Hubbard S.S."/>
            <person name="Banfield J.F."/>
        </authorList>
    </citation>
    <scope>NUCLEOTIDE SEQUENCE [LARGE SCALE GENOMIC DNA]</scope>
</reference>
<dbReference type="InterPro" id="IPR002516">
    <property type="entry name" value="Glyco_trans_11"/>
</dbReference>
<keyword evidence="2" id="KW-0808">Transferase</keyword>
<gene>
    <name evidence="3" type="ORF">A2W58_02200</name>
</gene>
<dbReference type="GO" id="GO:0016020">
    <property type="term" value="C:membrane"/>
    <property type="evidence" value="ECO:0007669"/>
    <property type="project" value="InterPro"/>
</dbReference>
<sequence length="283" mass="33137">MIIIKLMGGLGNQMFQYALGRNLSLIHNTPFKVDYSYLKVPNQSQRTLRVGNYRTILEEVTDKEIASYTSTFQKILDKIRSNKKMIVEKSNIFDPNILLQNDGYFYGYWNDEKYFEANEKIIRDDFKLKAPFGKSAEAILERINVLSNSTSIHIRRGDYVSIKKIADTHGTLPFSYYENAIDKIKDKFPDVTFFVFSDDIEWAKKNFPRKYSIIFVSNPLIPDYEELMLMSLCKHNITANSTFSWWAAWLNANPNKIVVAPKKWFVDETKYNDDLIPENWIKL</sequence>
<proteinExistence type="predicted"/>
<name>A0A1G2T713_9BACT</name>
<comment type="caution">
    <text evidence="3">The sequence shown here is derived from an EMBL/GenBank/DDBJ whole genome shotgun (WGS) entry which is preliminary data.</text>
</comment>
<dbReference type="PANTHER" id="PTHR11927">
    <property type="entry name" value="GALACTOSIDE 2-L-FUCOSYLTRANSFERASE"/>
    <property type="match status" value="1"/>
</dbReference>
<accession>A0A1G2T713</accession>
<dbReference type="Gene3D" id="3.40.50.11350">
    <property type="match status" value="1"/>
</dbReference>
<dbReference type="GO" id="GO:0008107">
    <property type="term" value="F:galactoside 2-alpha-L-fucosyltransferase activity"/>
    <property type="evidence" value="ECO:0007669"/>
    <property type="project" value="InterPro"/>
</dbReference>
<evidence type="ECO:0000256" key="2">
    <source>
        <dbReference type="ARBA" id="ARBA00022679"/>
    </source>
</evidence>
<organism evidence="3 4">
    <name type="scientific">Candidatus Zambryskibacteria bacterium RIFCSPHIGHO2_02_38_10.5</name>
    <dbReference type="NCBI Taxonomy" id="1802742"/>
    <lineage>
        <taxon>Bacteria</taxon>
        <taxon>Candidatus Zambryskiibacteriota</taxon>
    </lineage>
</organism>
<dbReference type="Proteomes" id="UP000179264">
    <property type="component" value="Unassembled WGS sequence"/>
</dbReference>
<dbReference type="AlphaFoldDB" id="A0A1G2T713"/>